<sequence length="161" mass="17527">MRFTKDDACTVKLQSSQLTCQIRLSHADTRNNETPQAVSTQLAEWWGAGRLKSAESRARFLPPGRPDRGRRLPKRVRLGYVPRSAVRELSCQLHNGVVGLCSPVSLLPPSFLSGGPAQNVGPQIGMSLPDNISRNANNHDSTPGLFTCRYGSDLAIITTST</sequence>
<dbReference type="Proteomes" id="UP000000311">
    <property type="component" value="Unassembled WGS sequence"/>
</dbReference>
<accession>E2A3K3</accession>
<protein>
    <submittedName>
        <fullName evidence="1">Uncharacterized protein</fullName>
    </submittedName>
</protein>
<dbReference type="AlphaFoldDB" id="E2A3K3"/>
<evidence type="ECO:0000313" key="2">
    <source>
        <dbReference type="Proteomes" id="UP000000311"/>
    </source>
</evidence>
<reference evidence="1 2" key="1">
    <citation type="journal article" date="2010" name="Science">
        <title>Genomic comparison of the ants Camponotus floridanus and Harpegnathos saltator.</title>
        <authorList>
            <person name="Bonasio R."/>
            <person name="Zhang G."/>
            <person name="Ye C."/>
            <person name="Mutti N.S."/>
            <person name="Fang X."/>
            <person name="Qin N."/>
            <person name="Donahue G."/>
            <person name="Yang P."/>
            <person name="Li Q."/>
            <person name="Li C."/>
            <person name="Zhang P."/>
            <person name="Huang Z."/>
            <person name="Berger S.L."/>
            <person name="Reinberg D."/>
            <person name="Wang J."/>
            <person name="Liebig J."/>
        </authorList>
    </citation>
    <scope>NUCLEOTIDE SEQUENCE [LARGE SCALE GENOMIC DNA]</scope>
    <source>
        <strain evidence="2">C129</strain>
    </source>
</reference>
<dbReference type="InParanoid" id="E2A3K3"/>
<name>E2A3K3_CAMFO</name>
<dbReference type="EMBL" id="GL436444">
    <property type="protein sequence ID" value="EFN71985.1"/>
    <property type="molecule type" value="Genomic_DNA"/>
</dbReference>
<organism evidence="2">
    <name type="scientific">Camponotus floridanus</name>
    <name type="common">Florida carpenter ant</name>
    <dbReference type="NCBI Taxonomy" id="104421"/>
    <lineage>
        <taxon>Eukaryota</taxon>
        <taxon>Metazoa</taxon>
        <taxon>Ecdysozoa</taxon>
        <taxon>Arthropoda</taxon>
        <taxon>Hexapoda</taxon>
        <taxon>Insecta</taxon>
        <taxon>Pterygota</taxon>
        <taxon>Neoptera</taxon>
        <taxon>Endopterygota</taxon>
        <taxon>Hymenoptera</taxon>
        <taxon>Apocrita</taxon>
        <taxon>Aculeata</taxon>
        <taxon>Formicoidea</taxon>
        <taxon>Formicidae</taxon>
        <taxon>Formicinae</taxon>
        <taxon>Camponotus</taxon>
    </lineage>
</organism>
<evidence type="ECO:0000313" key="1">
    <source>
        <dbReference type="EMBL" id="EFN71985.1"/>
    </source>
</evidence>
<keyword evidence="2" id="KW-1185">Reference proteome</keyword>
<gene>
    <name evidence="1" type="ORF">EAG_07894</name>
</gene>
<proteinExistence type="predicted"/>